<evidence type="ECO:0000313" key="5">
    <source>
        <dbReference type="Proteomes" id="UP000245634"/>
    </source>
</evidence>
<dbReference type="Proteomes" id="UP000245634">
    <property type="component" value="Unassembled WGS sequence"/>
</dbReference>
<dbReference type="CDD" id="cd14667">
    <property type="entry name" value="3D_containing_proteins"/>
    <property type="match status" value="1"/>
</dbReference>
<dbReference type="SUPFAM" id="SSF50685">
    <property type="entry name" value="Barwin-like endoglucanases"/>
    <property type="match status" value="1"/>
</dbReference>
<accession>A0A316D6C3</accession>
<dbReference type="GO" id="GO:0004553">
    <property type="term" value="F:hydrolase activity, hydrolyzing O-glycosyl compounds"/>
    <property type="evidence" value="ECO:0007669"/>
    <property type="project" value="InterPro"/>
</dbReference>
<dbReference type="PROSITE" id="PS51782">
    <property type="entry name" value="LYSM"/>
    <property type="match status" value="1"/>
</dbReference>
<dbReference type="SMART" id="SM00257">
    <property type="entry name" value="LysM"/>
    <property type="match status" value="1"/>
</dbReference>
<comment type="caution">
    <text evidence="4">The sequence shown here is derived from an EMBL/GenBank/DDBJ whole genome shotgun (WGS) entry which is preliminary data.</text>
</comment>
<dbReference type="InterPro" id="IPR059180">
    <property type="entry name" value="3D_YorM"/>
</dbReference>
<organism evidence="4 5">
    <name type="scientific">Tumebacillus permanentifrigoris</name>
    <dbReference type="NCBI Taxonomy" id="378543"/>
    <lineage>
        <taxon>Bacteria</taxon>
        <taxon>Bacillati</taxon>
        <taxon>Bacillota</taxon>
        <taxon>Bacilli</taxon>
        <taxon>Bacillales</taxon>
        <taxon>Alicyclobacillaceae</taxon>
        <taxon>Tumebacillus</taxon>
    </lineage>
</organism>
<evidence type="ECO:0000256" key="1">
    <source>
        <dbReference type="ARBA" id="ARBA00022729"/>
    </source>
</evidence>
<dbReference type="PANTHER" id="PTHR39160:SF4">
    <property type="entry name" value="RESUSCITATION-PROMOTING FACTOR RPFB"/>
    <property type="match status" value="1"/>
</dbReference>
<dbReference type="OrthoDB" id="9798935at2"/>
<keyword evidence="5" id="KW-1185">Reference proteome</keyword>
<evidence type="ECO:0000256" key="2">
    <source>
        <dbReference type="SAM" id="SignalP"/>
    </source>
</evidence>
<dbReference type="InterPro" id="IPR036779">
    <property type="entry name" value="LysM_dom_sf"/>
</dbReference>
<feature type="chain" id="PRO_5039256981" evidence="2">
    <location>
        <begin position="21"/>
        <end position="242"/>
    </location>
</feature>
<keyword evidence="1 2" id="KW-0732">Signal</keyword>
<dbReference type="GO" id="GO:0019867">
    <property type="term" value="C:outer membrane"/>
    <property type="evidence" value="ECO:0007669"/>
    <property type="project" value="InterPro"/>
</dbReference>
<proteinExistence type="predicted"/>
<dbReference type="PANTHER" id="PTHR39160">
    <property type="entry name" value="CELL WALL-BINDING PROTEIN YOCH"/>
    <property type="match status" value="1"/>
</dbReference>
<dbReference type="Pfam" id="PF01476">
    <property type="entry name" value="LysM"/>
    <property type="match status" value="1"/>
</dbReference>
<dbReference type="InterPro" id="IPR018392">
    <property type="entry name" value="LysM"/>
</dbReference>
<feature type="signal peptide" evidence="2">
    <location>
        <begin position="1"/>
        <end position="20"/>
    </location>
</feature>
<dbReference type="CDD" id="cd00118">
    <property type="entry name" value="LysM"/>
    <property type="match status" value="1"/>
</dbReference>
<dbReference type="RefSeq" id="WP_109690009.1">
    <property type="nucleotide sequence ID" value="NZ_QGGL01000012.1"/>
</dbReference>
<evidence type="ECO:0000313" key="4">
    <source>
        <dbReference type="EMBL" id="PWK10276.1"/>
    </source>
</evidence>
<dbReference type="EMBL" id="QGGL01000012">
    <property type="protein sequence ID" value="PWK10276.1"/>
    <property type="molecule type" value="Genomic_DNA"/>
</dbReference>
<sequence>MKKTVLALVFSLLLLCSLFAAPSYALYETSAPLGAPHTFASTGLVYGPPIPNNAPPIIARSGTDLLKKVEQAIPETLTYKVKKGDTLSTIAAAFHTKTDTLAQLNELPNSNLLKIDQEIQIPNLEGKLLEPGLTVKHVLSADLTAYTAGFESTGKRPGDPAYGVTASGKYVKDHQTIAVDPAVIPLGTKVYIEGIGVRIAEDTGGAIIGNRIDVYMNDLSAAVQFGYKKSIKVYVLDSNQSA</sequence>
<dbReference type="InterPro" id="IPR051933">
    <property type="entry name" value="Resuscitation_pf_RpfB"/>
</dbReference>
<evidence type="ECO:0000259" key="3">
    <source>
        <dbReference type="PROSITE" id="PS51782"/>
    </source>
</evidence>
<dbReference type="GO" id="GO:0009254">
    <property type="term" value="P:peptidoglycan turnover"/>
    <property type="evidence" value="ECO:0007669"/>
    <property type="project" value="InterPro"/>
</dbReference>
<dbReference type="Pfam" id="PF06725">
    <property type="entry name" value="3D"/>
    <property type="match status" value="1"/>
</dbReference>
<name>A0A316D6C3_9BACL</name>
<feature type="domain" description="LysM" evidence="3">
    <location>
        <begin position="77"/>
        <end position="121"/>
    </location>
</feature>
<gene>
    <name evidence="4" type="ORF">C7459_11297</name>
</gene>
<dbReference type="Gene3D" id="2.40.40.10">
    <property type="entry name" value="RlpA-like domain"/>
    <property type="match status" value="1"/>
</dbReference>
<protein>
    <submittedName>
        <fullName evidence="4">3D (Asp-Asp-Asp) domain-containing protein</fullName>
    </submittedName>
</protein>
<dbReference type="InterPro" id="IPR010611">
    <property type="entry name" value="3D_dom"/>
</dbReference>
<dbReference type="SUPFAM" id="SSF54106">
    <property type="entry name" value="LysM domain"/>
    <property type="match status" value="1"/>
</dbReference>
<dbReference type="InterPro" id="IPR036908">
    <property type="entry name" value="RlpA-like_sf"/>
</dbReference>
<dbReference type="Gene3D" id="3.10.350.10">
    <property type="entry name" value="LysM domain"/>
    <property type="match status" value="1"/>
</dbReference>
<reference evidence="4 5" key="1">
    <citation type="submission" date="2018-05" db="EMBL/GenBank/DDBJ databases">
        <title>Genomic Encyclopedia of Type Strains, Phase IV (KMG-IV): sequencing the most valuable type-strain genomes for metagenomic binning, comparative biology and taxonomic classification.</title>
        <authorList>
            <person name="Goeker M."/>
        </authorList>
    </citation>
    <scope>NUCLEOTIDE SEQUENCE [LARGE SCALE GENOMIC DNA]</scope>
    <source>
        <strain evidence="4 5">DSM 18773</strain>
    </source>
</reference>
<dbReference type="AlphaFoldDB" id="A0A316D6C3"/>